<evidence type="ECO:0000256" key="3">
    <source>
        <dbReference type="ARBA" id="ARBA00022475"/>
    </source>
</evidence>
<keyword evidence="3" id="KW-1003">Cell membrane</keyword>
<dbReference type="STRING" id="154621.RV11_GL001370"/>
<dbReference type="InterPro" id="IPR000515">
    <property type="entry name" value="MetI-like"/>
</dbReference>
<dbReference type="RefSeq" id="WP_010766902.1">
    <property type="nucleotide sequence ID" value="NZ_ASWE01000006.1"/>
</dbReference>
<evidence type="ECO:0000313" key="10">
    <source>
        <dbReference type="Proteomes" id="UP000013785"/>
    </source>
</evidence>
<dbReference type="SUPFAM" id="SSF161098">
    <property type="entry name" value="MetI-like"/>
    <property type="match status" value="1"/>
</dbReference>
<dbReference type="InterPro" id="IPR035906">
    <property type="entry name" value="MetI-like_sf"/>
</dbReference>
<reference evidence="9 10" key="1">
    <citation type="submission" date="2013-02" db="EMBL/GenBank/DDBJ databases">
        <title>The Genome Sequence of Enterococcus phoeniculicola BAA-412.</title>
        <authorList>
            <consortium name="The Broad Institute Genome Sequencing Platform"/>
            <consortium name="The Broad Institute Genome Sequencing Center for Infectious Disease"/>
            <person name="Earl A.M."/>
            <person name="Gilmore M.S."/>
            <person name="Lebreton F."/>
            <person name="Walker B."/>
            <person name="Young S.K."/>
            <person name="Zeng Q."/>
            <person name="Gargeya S."/>
            <person name="Fitzgerald M."/>
            <person name="Haas B."/>
            <person name="Abouelleil A."/>
            <person name="Alvarado L."/>
            <person name="Arachchi H.M."/>
            <person name="Berlin A.M."/>
            <person name="Chapman S.B."/>
            <person name="Dewar J."/>
            <person name="Goldberg J."/>
            <person name="Griggs A."/>
            <person name="Gujja S."/>
            <person name="Hansen M."/>
            <person name="Howarth C."/>
            <person name="Imamovic A."/>
            <person name="Larimer J."/>
            <person name="McCowan C."/>
            <person name="Murphy C."/>
            <person name="Neiman D."/>
            <person name="Pearson M."/>
            <person name="Priest M."/>
            <person name="Roberts A."/>
            <person name="Saif S."/>
            <person name="Shea T."/>
            <person name="Sisk P."/>
            <person name="Sykes S."/>
            <person name="Wortman J."/>
            <person name="Nusbaum C."/>
            <person name="Birren B."/>
        </authorList>
    </citation>
    <scope>NUCLEOTIDE SEQUENCE [LARGE SCALE GENOMIC DNA]</scope>
    <source>
        <strain evidence="9 10">ATCC BAA-412</strain>
    </source>
</reference>
<evidence type="ECO:0000256" key="6">
    <source>
        <dbReference type="ARBA" id="ARBA00023136"/>
    </source>
</evidence>
<dbReference type="AlphaFoldDB" id="R3WNV2"/>
<keyword evidence="2 7" id="KW-0813">Transport</keyword>
<dbReference type="OrthoDB" id="9804353at2"/>
<evidence type="ECO:0000256" key="4">
    <source>
        <dbReference type="ARBA" id="ARBA00022692"/>
    </source>
</evidence>
<keyword evidence="10" id="KW-1185">Reference proteome</keyword>
<evidence type="ECO:0000256" key="5">
    <source>
        <dbReference type="ARBA" id="ARBA00022989"/>
    </source>
</evidence>
<dbReference type="Pfam" id="PF00528">
    <property type="entry name" value="BPD_transp_1"/>
    <property type="match status" value="1"/>
</dbReference>
<dbReference type="PATRIC" id="fig|1158610.3.peg.196"/>
<evidence type="ECO:0000259" key="8">
    <source>
        <dbReference type="PROSITE" id="PS50928"/>
    </source>
</evidence>
<dbReference type="PROSITE" id="PS50928">
    <property type="entry name" value="ABC_TM1"/>
    <property type="match status" value="1"/>
</dbReference>
<accession>R3WNV2</accession>
<organism evidence="9 10">
    <name type="scientific">Enterococcus phoeniculicola ATCC BAA-412</name>
    <dbReference type="NCBI Taxonomy" id="1158610"/>
    <lineage>
        <taxon>Bacteria</taxon>
        <taxon>Bacillati</taxon>
        <taxon>Bacillota</taxon>
        <taxon>Bacilli</taxon>
        <taxon>Lactobacillales</taxon>
        <taxon>Enterococcaceae</taxon>
        <taxon>Enterococcus</taxon>
    </lineage>
</organism>
<dbReference type="EMBL" id="AJAT01000006">
    <property type="protein sequence ID" value="EOL49122.1"/>
    <property type="molecule type" value="Genomic_DNA"/>
</dbReference>
<evidence type="ECO:0000256" key="7">
    <source>
        <dbReference type="RuleBase" id="RU363032"/>
    </source>
</evidence>
<dbReference type="CDD" id="cd06261">
    <property type="entry name" value="TM_PBP2"/>
    <property type="match status" value="1"/>
</dbReference>
<comment type="similarity">
    <text evidence="7">Belongs to the binding-protein-dependent transport system permease family.</text>
</comment>
<evidence type="ECO:0000256" key="1">
    <source>
        <dbReference type="ARBA" id="ARBA00004651"/>
    </source>
</evidence>
<keyword evidence="5 7" id="KW-1133">Transmembrane helix</keyword>
<name>R3WNV2_9ENTE</name>
<dbReference type="Gene3D" id="1.10.3720.10">
    <property type="entry name" value="MetI-like"/>
    <property type="match status" value="1"/>
</dbReference>
<dbReference type="GO" id="GO:0005886">
    <property type="term" value="C:plasma membrane"/>
    <property type="evidence" value="ECO:0007669"/>
    <property type="project" value="UniProtKB-SubCell"/>
</dbReference>
<dbReference type="PANTHER" id="PTHR30151:SF20">
    <property type="entry name" value="ABC TRANSPORTER PERMEASE PROTEIN HI_0355-RELATED"/>
    <property type="match status" value="1"/>
</dbReference>
<evidence type="ECO:0000256" key="2">
    <source>
        <dbReference type="ARBA" id="ARBA00022448"/>
    </source>
</evidence>
<dbReference type="Proteomes" id="UP000013785">
    <property type="component" value="Unassembled WGS sequence"/>
</dbReference>
<gene>
    <name evidence="9" type="ORF">UC3_00217</name>
</gene>
<sequence length="251" mass="28687">MKKNPFIQRFVGLVFAALVLHLVWYIASIMLNQSMLPTPQVVYANFPKLIEKNIEWHFLVSLGRVLAGMSIALLIGFVLGLLMGSFKTLNKLFDPILYLTYPIPKMAMLPIVMLLFGLGDTSKIIMIVLIVFPQVVLAVRDAVRTIPSHYYDIYQSIRASKWQQFHHITLPASMYAILSTSRVSLGTAISILFFTENYGTEYGMGYYIMDAWMRLDYPSMYGAILLLSLMGFVLFLLIDFIGWATMKWERV</sequence>
<dbReference type="GO" id="GO:0055085">
    <property type="term" value="P:transmembrane transport"/>
    <property type="evidence" value="ECO:0007669"/>
    <property type="project" value="InterPro"/>
</dbReference>
<feature type="domain" description="ABC transmembrane type-1" evidence="8">
    <location>
        <begin position="58"/>
        <end position="242"/>
    </location>
</feature>
<keyword evidence="4 7" id="KW-0812">Transmembrane</keyword>
<dbReference type="eggNOG" id="COG0600">
    <property type="taxonomic scope" value="Bacteria"/>
</dbReference>
<feature type="transmembrane region" description="Helical" evidence="7">
    <location>
        <begin position="168"/>
        <end position="194"/>
    </location>
</feature>
<comment type="subcellular location">
    <subcellularLocation>
        <location evidence="1 7">Cell membrane</location>
        <topology evidence="1 7">Multi-pass membrane protein</topology>
    </subcellularLocation>
</comment>
<evidence type="ECO:0000313" key="9">
    <source>
        <dbReference type="EMBL" id="EOL49122.1"/>
    </source>
</evidence>
<feature type="transmembrane region" description="Helical" evidence="7">
    <location>
        <begin position="96"/>
        <end position="118"/>
    </location>
</feature>
<protein>
    <recommendedName>
        <fullName evidence="8">ABC transmembrane type-1 domain-containing protein</fullName>
    </recommendedName>
</protein>
<comment type="caution">
    <text evidence="9">The sequence shown here is derived from an EMBL/GenBank/DDBJ whole genome shotgun (WGS) entry which is preliminary data.</text>
</comment>
<feature type="transmembrane region" description="Helical" evidence="7">
    <location>
        <begin position="220"/>
        <end position="244"/>
    </location>
</feature>
<keyword evidence="6 7" id="KW-0472">Membrane</keyword>
<feature type="transmembrane region" description="Helical" evidence="7">
    <location>
        <begin position="12"/>
        <end position="31"/>
    </location>
</feature>
<feature type="transmembrane region" description="Helical" evidence="7">
    <location>
        <begin position="124"/>
        <end position="143"/>
    </location>
</feature>
<dbReference type="PANTHER" id="PTHR30151">
    <property type="entry name" value="ALKANE SULFONATE ABC TRANSPORTER-RELATED, MEMBRANE SUBUNIT"/>
    <property type="match status" value="1"/>
</dbReference>
<dbReference type="HOGENOM" id="CLU_046113_1_3_9"/>
<proteinExistence type="inferred from homology"/>
<feature type="transmembrane region" description="Helical" evidence="7">
    <location>
        <begin position="65"/>
        <end position="84"/>
    </location>
</feature>